<dbReference type="EMBL" id="LXWW01000045">
    <property type="protein sequence ID" value="OAO17114.1"/>
    <property type="molecule type" value="Genomic_DNA"/>
</dbReference>
<dbReference type="EMBL" id="LXWW01000075">
    <property type="protein sequence ID" value="OAO16568.1"/>
    <property type="molecule type" value="Genomic_DNA"/>
</dbReference>
<dbReference type="SMART" id="SM00268">
    <property type="entry name" value="ACTIN"/>
    <property type="match status" value="1"/>
</dbReference>
<evidence type="ECO:0000256" key="2">
    <source>
        <dbReference type="ARBA" id="ARBA00023212"/>
    </source>
</evidence>
<gene>
    <name evidence="6" type="ORF">AV274_1140</name>
    <name evidence="5" type="ORF">AV274_1743</name>
</gene>
<dbReference type="AlphaFoldDB" id="A0A196SMK0"/>
<sequence length="423" mass="46971">MSANSNQVVVIDSGTGFTKVGFSGNALPSCVFPTALAYPSQKYTTRSCQGLEDLMYLVGESGFGRRDYIPTCPIEHGIIKDWNSMERLYDYAVYQELRCCPEDHYFLITEPFNNTPENREYTAEVLFETFNVPGMYIATQAVLCLYANELSKKKSERGSMNASVSGVVVDAGEGGTSIVPVAEGYVLGAAVKTLPLGGHDISEFILRRLRERGEPVPSEDILEAVRSIKENECYCCGNVMKEFAEFDRDRSRFKKCSGVNSRSKQPWSIDVGYEQFLAPELFFNPEILNPEYTTPLANLVDETVMRCPVDVRRALYSNVVTAGGSTKFKGFDKRLARDLKRLVNGRYESNVAAVREKLGSVEVSGKVMEVVVSGPKKREIASWLGGSFVASQNEFVSACITKAEYEEKGSKVARKNALIKVDY</sequence>
<comment type="subcellular location">
    <subcellularLocation>
        <location evidence="1">Cytoplasm</location>
        <location evidence="1">Cytoskeleton</location>
    </subcellularLocation>
</comment>
<comment type="similarity">
    <text evidence="4">Belongs to the actin family.</text>
</comment>
<dbReference type="SUPFAM" id="SSF53067">
    <property type="entry name" value="Actin-like ATPase domain"/>
    <property type="match status" value="2"/>
</dbReference>
<dbReference type="OrthoDB" id="421448at2759"/>
<dbReference type="Proteomes" id="UP000078348">
    <property type="component" value="Unassembled WGS sequence"/>
</dbReference>
<dbReference type="PRINTS" id="PR00190">
    <property type="entry name" value="ACTIN"/>
</dbReference>
<dbReference type="FunFam" id="3.30.420.40:FF:000050">
    <property type="entry name" value="Actin, alpha skeletal muscle"/>
    <property type="match status" value="1"/>
</dbReference>
<name>A0A196SMK0_BLAHN</name>
<keyword evidence="2" id="KW-0963">Cytoplasm</keyword>
<dbReference type="GO" id="GO:0005856">
    <property type="term" value="C:cytoskeleton"/>
    <property type="evidence" value="ECO:0007669"/>
    <property type="project" value="UniProtKB-SubCell"/>
</dbReference>
<evidence type="ECO:0000256" key="4">
    <source>
        <dbReference type="RuleBase" id="RU000487"/>
    </source>
</evidence>
<evidence type="ECO:0000313" key="6">
    <source>
        <dbReference type="EMBL" id="OAO17114.1"/>
    </source>
</evidence>
<dbReference type="PANTHER" id="PTHR11937">
    <property type="entry name" value="ACTIN"/>
    <property type="match status" value="1"/>
</dbReference>
<protein>
    <submittedName>
        <fullName evidence="5 6">Actin-like protein</fullName>
    </submittedName>
</protein>
<dbReference type="Gene3D" id="3.30.420.40">
    <property type="match status" value="2"/>
</dbReference>
<reference evidence="6 7" key="1">
    <citation type="submission" date="2016-05" db="EMBL/GenBank/DDBJ databases">
        <title>Nuclear genome of Blastocystis sp. subtype 1 NandII.</title>
        <authorList>
            <person name="Gentekaki E."/>
            <person name="Curtis B."/>
            <person name="Stairs C."/>
            <person name="Eme L."/>
            <person name="Herman E."/>
            <person name="Klimes V."/>
            <person name="Arias M.C."/>
            <person name="Elias M."/>
            <person name="Hilliou F."/>
            <person name="Klute M."/>
            <person name="Malik S.-B."/>
            <person name="Pightling A."/>
            <person name="Rachubinski R."/>
            <person name="Salas D."/>
            <person name="Schlacht A."/>
            <person name="Suga H."/>
            <person name="Archibald J."/>
            <person name="Ball S.G."/>
            <person name="Clark G."/>
            <person name="Dacks J."/>
            <person name="Van Der Giezen M."/>
            <person name="Tsaousis A."/>
            <person name="Roger A."/>
        </authorList>
    </citation>
    <scope>NUCLEOTIDE SEQUENCE [LARGE SCALE GENOMIC DNA]</scope>
    <source>
        <strain evidence="7">ATCC 50177 / NandII</strain>
        <strain evidence="6">NandII</strain>
    </source>
</reference>
<accession>A0A196SMK0</accession>
<dbReference type="Pfam" id="PF00022">
    <property type="entry name" value="Actin"/>
    <property type="match status" value="1"/>
</dbReference>
<comment type="catalytic activity">
    <reaction evidence="3">
        <text>ATP + H2O = ADP + phosphate + H(+)</text>
        <dbReference type="Rhea" id="RHEA:13065"/>
        <dbReference type="ChEBI" id="CHEBI:15377"/>
        <dbReference type="ChEBI" id="CHEBI:15378"/>
        <dbReference type="ChEBI" id="CHEBI:30616"/>
        <dbReference type="ChEBI" id="CHEBI:43474"/>
        <dbReference type="ChEBI" id="CHEBI:456216"/>
    </reaction>
</comment>
<proteinExistence type="inferred from homology"/>
<evidence type="ECO:0000313" key="7">
    <source>
        <dbReference type="Proteomes" id="UP000078348"/>
    </source>
</evidence>
<dbReference type="STRING" id="478820.A0A196SMK0"/>
<evidence type="ECO:0000256" key="3">
    <source>
        <dbReference type="ARBA" id="ARBA00049360"/>
    </source>
</evidence>
<dbReference type="Gene3D" id="3.90.640.10">
    <property type="entry name" value="Actin, Chain A, domain 4"/>
    <property type="match status" value="1"/>
</dbReference>
<comment type="caution">
    <text evidence="6">The sequence shown here is derived from an EMBL/GenBank/DDBJ whole genome shotgun (WGS) entry which is preliminary data.</text>
</comment>
<keyword evidence="2" id="KW-0206">Cytoskeleton</keyword>
<organism evidence="6 7">
    <name type="scientific">Blastocystis sp. subtype 1 (strain ATCC 50177 / NandII)</name>
    <dbReference type="NCBI Taxonomy" id="478820"/>
    <lineage>
        <taxon>Eukaryota</taxon>
        <taxon>Sar</taxon>
        <taxon>Stramenopiles</taxon>
        <taxon>Bigyra</taxon>
        <taxon>Opalozoa</taxon>
        <taxon>Opalinata</taxon>
        <taxon>Blastocystidae</taxon>
        <taxon>Blastocystis</taxon>
    </lineage>
</organism>
<evidence type="ECO:0000313" key="5">
    <source>
        <dbReference type="EMBL" id="OAO16568.1"/>
    </source>
</evidence>
<evidence type="ECO:0000256" key="1">
    <source>
        <dbReference type="ARBA" id="ARBA00004245"/>
    </source>
</evidence>
<keyword evidence="7" id="KW-1185">Reference proteome</keyword>
<dbReference type="InterPro" id="IPR043129">
    <property type="entry name" value="ATPase_NBD"/>
</dbReference>
<dbReference type="InterPro" id="IPR004000">
    <property type="entry name" value="Actin"/>
</dbReference>